<gene>
    <name evidence="1" type="ORF">GGD89_002947</name>
</gene>
<comment type="caution">
    <text evidence="1">The sequence shown here is derived from an EMBL/GenBank/DDBJ whole genome shotgun (WGS) entry which is preliminary data.</text>
</comment>
<proteinExistence type="predicted"/>
<evidence type="ECO:0000313" key="1">
    <source>
        <dbReference type="EMBL" id="MBB4267306.1"/>
    </source>
</evidence>
<dbReference type="RefSeq" id="WP_184046566.1">
    <property type="nucleotide sequence ID" value="NZ_JACIGK010000024.1"/>
</dbReference>
<dbReference type="EMBL" id="JACIGK010000024">
    <property type="protein sequence ID" value="MBB4267306.1"/>
    <property type="molecule type" value="Genomic_DNA"/>
</dbReference>
<accession>A0A7W6WBA2</accession>
<dbReference type="Proteomes" id="UP000554286">
    <property type="component" value="Unassembled WGS sequence"/>
</dbReference>
<keyword evidence="2" id="KW-1185">Reference proteome</keyword>
<name>A0A7W6WBA2_9PROT</name>
<sequence length="139" mass="14831">MSDTVPDPSPRASLEAVRDAMDLMARAETWPQLREALEAAGLTRRLGADGMQRLADLWRARLVRALGDAALLAEIRVWAEGGDYATHPDGFLAPPPADLAAEAARRGWFVRALASGGWVLTPPATLPGAGGPLTLPDRR</sequence>
<dbReference type="AlphaFoldDB" id="A0A7W6WBA2"/>
<organism evidence="1 2">
    <name type="scientific">Roseospira visakhapatnamensis</name>
    <dbReference type="NCBI Taxonomy" id="390880"/>
    <lineage>
        <taxon>Bacteria</taxon>
        <taxon>Pseudomonadati</taxon>
        <taxon>Pseudomonadota</taxon>
        <taxon>Alphaproteobacteria</taxon>
        <taxon>Rhodospirillales</taxon>
        <taxon>Rhodospirillaceae</taxon>
        <taxon>Roseospira</taxon>
    </lineage>
</organism>
<reference evidence="1 2" key="1">
    <citation type="submission" date="2020-08" db="EMBL/GenBank/DDBJ databases">
        <title>Genome sequencing of Purple Non-Sulfur Bacteria from various extreme environments.</title>
        <authorList>
            <person name="Mayer M."/>
        </authorList>
    </citation>
    <scope>NUCLEOTIDE SEQUENCE [LARGE SCALE GENOMIC DNA]</scope>
    <source>
        <strain evidence="1 2">JA131</strain>
    </source>
</reference>
<evidence type="ECO:0000313" key="2">
    <source>
        <dbReference type="Proteomes" id="UP000554286"/>
    </source>
</evidence>
<protein>
    <submittedName>
        <fullName evidence="1">Uncharacterized protein</fullName>
    </submittedName>
</protein>